<evidence type="ECO:0000256" key="1">
    <source>
        <dbReference type="SAM" id="MobiDB-lite"/>
    </source>
</evidence>
<evidence type="ECO:0000313" key="2">
    <source>
        <dbReference type="EMBL" id="CTQ43427.1"/>
    </source>
</evidence>
<proteinExistence type="predicted"/>
<protein>
    <submittedName>
        <fullName evidence="2">Uncharacterized protein</fullName>
    </submittedName>
</protein>
<reference evidence="3" key="1">
    <citation type="submission" date="2015-07" db="EMBL/GenBank/DDBJ databases">
        <authorList>
            <person name="Rodrigo-Torres Lidia"/>
            <person name="Arahal R.David."/>
        </authorList>
    </citation>
    <scope>NUCLEOTIDE SEQUENCE [LARGE SCALE GENOMIC DNA]</scope>
    <source>
        <strain evidence="3">CECT 4801</strain>
    </source>
</reference>
<sequence length="75" mass="7987">MCMFGGGGSKQPDPEPTPPPPREPDPQRQARNLQENGRRRRAAAYNTRATNLTGPLGVADYGSASRPGVTLLGRA</sequence>
<dbReference type="AlphaFoldDB" id="A0A0M6Y2D1"/>
<organism evidence="2 3">
    <name type="scientific">Roseibium aggregatum</name>
    <dbReference type="NCBI Taxonomy" id="187304"/>
    <lineage>
        <taxon>Bacteria</taxon>
        <taxon>Pseudomonadati</taxon>
        <taxon>Pseudomonadota</taxon>
        <taxon>Alphaproteobacteria</taxon>
        <taxon>Hyphomicrobiales</taxon>
        <taxon>Stappiaceae</taxon>
        <taxon>Roseibium</taxon>
    </lineage>
</organism>
<feature type="region of interest" description="Disordered" evidence="1">
    <location>
        <begin position="1"/>
        <end position="49"/>
    </location>
</feature>
<gene>
    <name evidence="2" type="ORF">LAL4801_01865</name>
</gene>
<name>A0A0M6Y2D1_9HYPH</name>
<dbReference type="Proteomes" id="UP000048926">
    <property type="component" value="Unassembled WGS sequence"/>
</dbReference>
<dbReference type="EMBL" id="CXST01000001">
    <property type="protein sequence ID" value="CTQ43427.1"/>
    <property type="molecule type" value="Genomic_DNA"/>
</dbReference>
<accession>A0A0M6Y2D1</accession>
<keyword evidence="3" id="KW-1185">Reference proteome</keyword>
<evidence type="ECO:0000313" key="3">
    <source>
        <dbReference type="Proteomes" id="UP000048926"/>
    </source>
</evidence>